<dbReference type="InterPro" id="IPR003661">
    <property type="entry name" value="HisK_dim/P_dom"/>
</dbReference>
<dbReference type="PANTHER" id="PTHR43047:SF9">
    <property type="entry name" value="HISTIDINE KINASE"/>
    <property type="match status" value="1"/>
</dbReference>
<dbReference type="CDD" id="cd00156">
    <property type="entry name" value="REC"/>
    <property type="match status" value="1"/>
</dbReference>
<dbReference type="InterPro" id="IPR000700">
    <property type="entry name" value="PAS-assoc_C"/>
</dbReference>
<dbReference type="InterPro" id="IPR036890">
    <property type="entry name" value="HATPase_C_sf"/>
</dbReference>
<evidence type="ECO:0000256" key="7">
    <source>
        <dbReference type="SAM" id="Coils"/>
    </source>
</evidence>
<keyword evidence="12" id="KW-1185">Reference proteome</keyword>
<dbReference type="SMART" id="SM00448">
    <property type="entry name" value="REC"/>
    <property type="match status" value="1"/>
</dbReference>
<dbReference type="PROSITE" id="PS50109">
    <property type="entry name" value="HIS_KIN"/>
    <property type="match status" value="1"/>
</dbReference>
<name>A0AAQ1G9U2_9GAMM</name>
<dbReference type="SMART" id="SM00388">
    <property type="entry name" value="HisKA"/>
    <property type="match status" value="1"/>
</dbReference>
<evidence type="ECO:0000259" key="8">
    <source>
        <dbReference type="PROSITE" id="PS50109"/>
    </source>
</evidence>
<dbReference type="InterPro" id="IPR011006">
    <property type="entry name" value="CheY-like_superfamily"/>
</dbReference>
<feature type="domain" description="PAC" evidence="10">
    <location>
        <begin position="117"/>
        <end position="167"/>
    </location>
</feature>
<dbReference type="PRINTS" id="PR00344">
    <property type="entry name" value="BCTRLSENSOR"/>
</dbReference>
<feature type="modified residue" description="4-aspartylphosphate" evidence="6">
    <location>
        <position position="511"/>
    </location>
</feature>
<dbReference type="Gene3D" id="3.30.565.10">
    <property type="entry name" value="Histidine kinase-like ATPase, C-terminal domain"/>
    <property type="match status" value="1"/>
</dbReference>
<dbReference type="Pfam" id="PF00072">
    <property type="entry name" value="Response_reg"/>
    <property type="match status" value="1"/>
</dbReference>
<protein>
    <recommendedName>
        <fullName evidence="2">histidine kinase</fullName>
        <ecNumber evidence="2">2.7.13.3</ecNumber>
    </recommendedName>
</protein>
<evidence type="ECO:0000256" key="2">
    <source>
        <dbReference type="ARBA" id="ARBA00012438"/>
    </source>
</evidence>
<dbReference type="Pfam" id="PF00512">
    <property type="entry name" value="HisKA"/>
    <property type="match status" value="1"/>
</dbReference>
<keyword evidence="4" id="KW-0808">Transferase</keyword>
<evidence type="ECO:0000313" key="12">
    <source>
        <dbReference type="Proteomes" id="UP000243518"/>
    </source>
</evidence>
<keyword evidence="5" id="KW-0418">Kinase</keyword>
<dbReference type="SMART" id="SM00387">
    <property type="entry name" value="HATPase_c"/>
    <property type="match status" value="1"/>
</dbReference>
<evidence type="ECO:0000256" key="1">
    <source>
        <dbReference type="ARBA" id="ARBA00000085"/>
    </source>
</evidence>
<proteinExistence type="predicted"/>
<dbReference type="EMBL" id="FNVE01000011">
    <property type="protein sequence ID" value="SEG59681.1"/>
    <property type="molecule type" value="Genomic_DNA"/>
</dbReference>
<comment type="catalytic activity">
    <reaction evidence="1">
        <text>ATP + protein L-histidine = ADP + protein N-phospho-L-histidine.</text>
        <dbReference type="EC" id="2.7.13.3"/>
    </reaction>
</comment>
<dbReference type="NCBIfam" id="NF041832">
    <property type="entry name" value="near_NosP_CTERM"/>
    <property type="match status" value="1"/>
</dbReference>
<dbReference type="GO" id="GO:0000155">
    <property type="term" value="F:phosphorelay sensor kinase activity"/>
    <property type="evidence" value="ECO:0007669"/>
    <property type="project" value="InterPro"/>
</dbReference>
<dbReference type="CDD" id="cd00082">
    <property type="entry name" value="HisKA"/>
    <property type="match status" value="1"/>
</dbReference>
<feature type="domain" description="Histidine kinase" evidence="8">
    <location>
        <begin position="224"/>
        <end position="437"/>
    </location>
</feature>
<evidence type="ECO:0000256" key="6">
    <source>
        <dbReference type="PROSITE-ProRule" id="PRU00169"/>
    </source>
</evidence>
<dbReference type="InterPro" id="IPR005467">
    <property type="entry name" value="His_kinase_dom"/>
</dbReference>
<evidence type="ECO:0000259" key="10">
    <source>
        <dbReference type="PROSITE" id="PS50113"/>
    </source>
</evidence>
<dbReference type="SUPFAM" id="SSF55874">
    <property type="entry name" value="ATPase domain of HSP90 chaperone/DNA topoisomerase II/histidine kinase"/>
    <property type="match status" value="1"/>
</dbReference>
<dbReference type="Gene3D" id="1.10.287.130">
    <property type="match status" value="1"/>
</dbReference>
<dbReference type="PANTHER" id="PTHR43047">
    <property type="entry name" value="TWO-COMPONENT HISTIDINE PROTEIN KINASE"/>
    <property type="match status" value="1"/>
</dbReference>
<evidence type="ECO:0000313" key="11">
    <source>
        <dbReference type="EMBL" id="SEG59681.1"/>
    </source>
</evidence>
<dbReference type="SUPFAM" id="SSF55785">
    <property type="entry name" value="PYP-like sensor domain (PAS domain)"/>
    <property type="match status" value="1"/>
</dbReference>
<evidence type="ECO:0000256" key="5">
    <source>
        <dbReference type="ARBA" id="ARBA00022777"/>
    </source>
</evidence>
<dbReference type="InterPro" id="IPR001789">
    <property type="entry name" value="Sig_transdc_resp-reg_receiver"/>
</dbReference>
<sequence>MPKPSDPRREVLTGLLGLGSQSSRKSYYPELLARLEELEDERNRYKWLFENAVHGIFQASLTDGLRAANQSLARMLGYDSVGALVHARRSLAEQFFIEGAEEFQRIRNHLLRKGELTGYETRLRRADGSLMDVRMNILLRPDASDHVIEAFVADVTERKQAQQAMQQLNDELEQRVLQRTRELEALNESLRFEIIEHERTQGELREARDAAEQANRSKDRYLAAASHDLLQPLNAARLLISTLRETPLDDAAGLLVERSHTALESAEDMLSDLLDISRLDQPNLQPDCGDCAVSDILEPLLCEFGSVAEAAGVGLRGRFGDQVVRTDYRLLSRILRNFISNAIRYTERGGVLVGCRTRGSELCIQVWDTGRGIARSDFKRIFQEFNQLDVERSGQRRGVGLGLAIVDRIARLLNARIEVQSRLGRGSMFSVSIPLAVAAPQRSNAQASQLLSAIEVPLQGRRLLVLDNEQIILQSMRSLLEQWGAEVLTAVDLEQAQARLGAHPPDALLVDFHLDDNRSGAEAVAALRARYARELPAIMITADRSEACRQIAREMDIIVLNKPLKAGKLRATLGKLLSKDD</sequence>
<dbReference type="AlphaFoldDB" id="A0AAQ1G9U2"/>
<dbReference type="EC" id="2.7.13.3" evidence="2"/>
<accession>A0AAQ1G9U2</accession>
<dbReference type="Gene3D" id="3.40.50.2300">
    <property type="match status" value="1"/>
</dbReference>
<reference evidence="11 12" key="1">
    <citation type="submission" date="2016-10" db="EMBL/GenBank/DDBJ databases">
        <authorList>
            <person name="Varghese N."/>
            <person name="Submissions S."/>
        </authorList>
    </citation>
    <scope>NUCLEOTIDE SEQUENCE [LARGE SCALE GENOMIC DNA]</scope>
    <source>
        <strain evidence="11 12">CECT 8317</strain>
    </source>
</reference>
<organism evidence="11 12">
    <name type="scientific">Halopseudomonas aestusnigri</name>
    <dbReference type="NCBI Taxonomy" id="857252"/>
    <lineage>
        <taxon>Bacteria</taxon>
        <taxon>Pseudomonadati</taxon>
        <taxon>Pseudomonadota</taxon>
        <taxon>Gammaproteobacteria</taxon>
        <taxon>Pseudomonadales</taxon>
        <taxon>Pseudomonadaceae</taxon>
        <taxon>Halopseudomonas</taxon>
    </lineage>
</organism>
<dbReference type="Pfam" id="PF13188">
    <property type="entry name" value="PAS_8"/>
    <property type="match status" value="1"/>
</dbReference>
<comment type="caution">
    <text evidence="11">The sequence shown here is derived from an EMBL/GenBank/DDBJ whole genome shotgun (WGS) entry which is preliminary data.</text>
</comment>
<dbReference type="InterPro" id="IPR035965">
    <property type="entry name" value="PAS-like_dom_sf"/>
</dbReference>
<gene>
    <name evidence="11" type="ORF">SAMN05216586_11114</name>
</gene>
<keyword evidence="3 6" id="KW-0597">Phosphoprotein</keyword>
<dbReference type="GO" id="GO:0009927">
    <property type="term" value="F:histidine phosphotransfer kinase activity"/>
    <property type="evidence" value="ECO:0007669"/>
    <property type="project" value="TreeGrafter"/>
</dbReference>
<dbReference type="InterPro" id="IPR036097">
    <property type="entry name" value="HisK_dim/P_sf"/>
</dbReference>
<dbReference type="SUPFAM" id="SSF52172">
    <property type="entry name" value="CheY-like"/>
    <property type="match status" value="1"/>
</dbReference>
<dbReference type="InterPro" id="IPR000014">
    <property type="entry name" value="PAS"/>
</dbReference>
<feature type="domain" description="Response regulatory" evidence="9">
    <location>
        <begin position="462"/>
        <end position="577"/>
    </location>
</feature>
<dbReference type="PROSITE" id="PS50113">
    <property type="entry name" value="PAC"/>
    <property type="match status" value="1"/>
</dbReference>
<dbReference type="InterPro" id="IPR003594">
    <property type="entry name" value="HATPase_dom"/>
</dbReference>
<keyword evidence="7" id="KW-0175">Coiled coil</keyword>
<dbReference type="Proteomes" id="UP000243518">
    <property type="component" value="Unassembled WGS sequence"/>
</dbReference>
<evidence type="ECO:0000256" key="3">
    <source>
        <dbReference type="ARBA" id="ARBA00022553"/>
    </source>
</evidence>
<dbReference type="Pfam" id="PF02518">
    <property type="entry name" value="HATPase_c"/>
    <property type="match status" value="1"/>
</dbReference>
<dbReference type="PROSITE" id="PS50110">
    <property type="entry name" value="RESPONSE_REGULATORY"/>
    <property type="match status" value="1"/>
</dbReference>
<evidence type="ECO:0000259" key="9">
    <source>
        <dbReference type="PROSITE" id="PS50110"/>
    </source>
</evidence>
<dbReference type="Gene3D" id="3.30.450.20">
    <property type="entry name" value="PAS domain"/>
    <property type="match status" value="1"/>
</dbReference>
<dbReference type="SUPFAM" id="SSF47384">
    <property type="entry name" value="Homodimeric domain of signal transducing histidine kinase"/>
    <property type="match status" value="1"/>
</dbReference>
<dbReference type="RefSeq" id="WP_088276806.1">
    <property type="nucleotide sequence ID" value="NZ_FNVE01000011.1"/>
</dbReference>
<feature type="coiled-coil region" evidence="7">
    <location>
        <begin position="158"/>
        <end position="224"/>
    </location>
</feature>
<dbReference type="FunFam" id="3.30.565.10:FF:000049">
    <property type="entry name" value="Two-component sensor histidine kinase"/>
    <property type="match status" value="1"/>
</dbReference>
<dbReference type="GO" id="GO:0005886">
    <property type="term" value="C:plasma membrane"/>
    <property type="evidence" value="ECO:0007669"/>
    <property type="project" value="TreeGrafter"/>
</dbReference>
<evidence type="ECO:0000256" key="4">
    <source>
        <dbReference type="ARBA" id="ARBA00022679"/>
    </source>
</evidence>
<dbReference type="NCBIfam" id="TIGR00229">
    <property type="entry name" value="sensory_box"/>
    <property type="match status" value="1"/>
</dbReference>
<dbReference type="InterPro" id="IPR004358">
    <property type="entry name" value="Sig_transdc_His_kin-like_C"/>
</dbReference>